<keyword evidence="1" id="KW-0472">Membrane</keyword>
<feature type="transmembrane region" description="Helical" evidence="1">
    <location>
        <begin position="146"/>
        <end position="170"/>
    </location>
</feature>
<dbReference type="EMBL" id="CP024965">
    <property type="protein sequence ID" value="ATZ19001.1"/>
    <property type="molecule type" value="Genomic_DNA"/>
</dbReference>
<feature type="transmembrane region" description="Helical" evidence="1">
    <location>
        <begin position="550"/>
        <end position="571"/>
    </location>
</feature>
<feature type="transmembrane region" description="Helical" evidence="1">
    <location>
        <begin position="577"/>
        <end position="598"/>
    </location>
</feature>
<gene>
    <name evidence="2" type="ORF">ESOMN_v1c06190</name>
</gene>
<dbReference type="RefSeq" id="WP_051445520.1">
    <property type="nucleotide sequence ID" value="NZ_CP024965.1"/>
</dbReference>
<protein>
    <submittedName>
        <fullName evidence="2">Uncharacterized protein</fullName>
    </submittedName>
</protein>
<reference evidence="2 3" key="1">
    <citation type="submission" date="2017-11" db="EMBL/GenBank/DDBJ databases">
        <title>Genome sequence of Entomoplasma somnilux PYAN-1 (ATCC 49194).</title>
        <authorList>
            <person name="Lo W.-S."/>
            <person name="Gasparich G.E."/>
            <person name="Kuo C.-H."/>
        </authorList>
    </citation>
    <scope>NUCLEOTIDE SEQUENCE [LARGE SCALE GENOMIC DNA]</scope>
    <source>
        <strain evidence="2 3">PYAN-1</strain>
    </source>
</reference>
<evidence type="ECO:0000313" key="3">
    <source>
        <dbReference type="Proteomes" id="UP000232230"/>
    </source>
</evidence>
<keyword evidence="3" id="KW-1185">Reference proteome</keyword>
<evidence type="ECO:0000256" key="1">
    <source>
        <dbReference type="SAM" id="Phobius"/>
    </source>
</evidence>
<feature type="transmembrane region" description="Helical" evidence="1">
    <location>
        <begin position="182"/>
        <end position="202"/>
    </location>
</feature>
<feature type="transmembrane region" description="Helical" evidence="1">
    <location>
        <begin position="479"/>
        <end position="498"/>
    </location>
</feature>
<keyword evidence="1" id="KW-0812">Transmembrane</keyword>
<feature type="transmembrane region" description="Helical" evidence="1">
    <location>
        <begin position="294"/>
        <end position="319"/>
    </location>
</feature>
<proteinExistence type="predicted"/>
<feature type="transmembrane region" description="Helical" evidence="1">
    <location>
        <begin position="208"/>
        <end position="227"/>
    </location>
</feature>
<dbReference type="Proteomes" id="UP000232230">
    <property type="component" value="Chromosome"/>
</dbReference>
<accession>A0A2K8P1W8</accession>
<dbReference type="AlphaFoldDB" id="A0A2K8P1W8"/>
<feature type="transmembrane region" description="Helical" evidence="1">
    <location>
        <begin position="518"/>
        <end position="538"/>
    </location>
</feature>
<feature type="transmembrane region" description="Helical" evidence="1">
    <location>
        <begin position="12"/>
        <end position="34"/>
    </location>
</feature>
<feature type="transmembrane region" description="Helical" evidence="1">
    <location>
        <begin position="446"/>
        <end position="467"/>
    </location>
</feature>
<feature type="transmembrane region" description="Helical" evidence="1">
    <location>
        <begin position="270"/>
        <end position="288"/>
    </location>
</feature>
<dbReference type="KEGG" id="esx:ESOMN_v1c06190"/>
<feature type="transmembrane region" description="Helical" evidence="1">
    <location>
        <begin position="339"/>
        <end position="360"/>
    </location>
</feature>
<keyword evidence="1" id="KW-1133">Transmembrane helix</keyword>
<sequence>MKVSARQGVITALVGVMISIFGAIIQFLMIYWILNAYGTEFNGFVRIATALSILGGSTEGALGITTVVMLMKPMANNDWIEANEIFSTAKKKYKKGMVTGTLLVSLVALVYPLELALAPVILNGDPLKWGIQISNAANEGVNLVPIWQLIGLIFILGSKQILTAGFFGIYENVLMADQKNMVRKVAVLLADTIVYGTLFYLMNLSIDNVNYMAPIVPFLILLIYAPIRGFAMKIYVKRYYPLLKFYPDFNSYTLLRSTTKMWRANLGKSVLMNIDLIVLFVVLGTSGLRTTSMLSLYLIIGVNLRLILTNLIVSFREYFIGIIAKDGRLSWESYSKYELYTFVIAAFSFIIMSIVAPYIVTGLYGDVVANDLSNLQTNILNARDSSKDLSISLFELNAQKEAFKFIFSDPTFSSLYGAGTAFILLFEGQLTLIQAKRRFGDVARTINWSAIIYVLLQVISTLTVVLIKENNTHYIKNVILVFYILKLSCMTFIYIYMWQYTWKRVTYNSTFKYSFTNIMSLTLPIGVAVIVNMLLIVPKFPLNVMISGETIQITLVTIPLLLGMLTTVSFLGIGATLILPIILRPSVGLSILILLPIIKQLVNKSKEKSKLKRLQTENLNIKQIVGDQKETMLKAINGFDEINDSVIDEKEFFKKYQSTEKPKIFKVKGVKKID</sequence>
<feature type="transmembrane region" description="Helical" evidence="1">
    <location>
        <begin position="100"/>
        <end position="122"/>
    </location>
</feature>
<name>A0A2K8P1W8_9MOLU</name>
<evidence type="ECO:0000313" key="2">
    <source>
        <dbReference type="EMBL" id="ATZ19001.1"/>
    </source>
</evidence>
<organism evidence="2 3">
    <name type="scientific">Williamsoniiplasma somnilux</name>
    <dbReference type="NCBI Taxonomy" id="215578"/>
    <lineage>
        <taxon>Bacteria</taxon>
        <taxon>Bacillati</taxon>
        <taxon>Mycoplasmatota</taxon>
        <taxon>Mollicutes</taxon>
        <taxon>Entomoplasmatales</taxon>
        <taxon>Williamsoniiplasma</taxon>
    </lineage>
</organism>
<feature type="transmembrane region" description="Helical" evidence="1">
    <location>
        <begin position="46"/>
        <end position="70"/>
    </location>
</feature>